<dbReference type="PANTHER" id="PTHR13872:SF1">
    <property type="entry name" value="DOLICHYL-DIPHOSPHOOLIGOSACCHARIDE--PROTEIN GLYCOSYLTRANSFERASE SUBUNIT STT3B"/>
    <property type="match status" value="1"/>
</dbReference>
<evidence type="ECO:0000256" key="2">
    <source>
        <dbReference type="ARBA" id="ARBA00001946"/>
    </source>
</evidence>
<evidence type="ECO:0000256" key="15">
    <source>
        <dbReference type="ARBA" id="ARBA00030679"/>
    </source>
</evidence>
<evidence type="ECO:0000313" key="21">
    <source>
        <dbReference type="EMBL" id="AKV79262.1"/>
    </source>
</evidence>
<dbReference type="EMBL" id="CP012176">
    <property type="protein sequence ID" value="AKV83742.1"/>
    <property type="molecule type" value="Genomic_DNA"/>
</dbReference>
<evidence type="ECO:0000256" key="5">
    <source>
        <dbReference type="ARBA" id="ARBA00010810"/>
    </source>
</evidence>
<reference evidence="23 25" key="3">
    <citation type="submission" date="2015-07" db="EMBL/GenBank/DDBJ databases">
        <title>Physiological, transcriptional responses and genome re-sequencing of acid resistant extremely thermoacidophilic Metallosphaera sedula SARC-M1.</title>
        <authorList>
            <person name="Ai C."/>
            <person name="McCarthy S."/>
            <person name="Eckrich V."/>
            <person name="Rudrappa D."/>
            <person name="Qiu G."/>
            <person name="Blum P."/>
        </authorList>
    </citation>
    <scope>NUCLEOTIDE SEQUENCE [LARGE SCALE GENOMIC DNA]</scope>
    <source>
        <strain evidence="23 25">SARC-M1</strain>
    </source>
</reference>
<feature type="transmembrane region" description="Helical" evidence="17">
    <location>
        <begin position="138"/>
        <end position="157"/>
    </location>
</feature>
<feature type="transmembrane region" description="Helical" evidence="17">
    <location>
        <begin position="205"/>
        <end position="226"/>
    </location>
</feature>
<feature type="transmembrane region" description="Helical" evidence="17">
    <location>
        <begin position="15"/>
        <end position="35"/>
    </location>
</feature>
<dbReference type="PANTHER" id="PTHR13872">
    <property type="entry name" value="DOLICHYL-DIPHOSPHOOLIGOSACCHARIDE--PROTEIN GLYCOSYLTRANSFERASE SUBUNIT"/>
    <property type="match status" value="1"/>
</dbReference>
<dbReference type="Proteomes" id="UP000062475">
    <property type="component" value="Chromosome"/>
</dbReference>
<keyword evidence="14" id="KW-0464">Manganese</keyword>
<evidence type="ECO:0000313" key="29">
    <source>
        <dbReference type="Proteomes" id="UP000068832"/>
    </source>
</evidence>
<feature type="transmembrane region" description="Helical" evidence="17">
    <location>
        <begin position="262"/>
        <end position="281"/>
    </location>
</feature>
<dbReference type="RefSeq" id="WP_012021746.1">
    <property type="nucleotide sequence ID" value="NZ_AP019770.1"/>
</dbReference>
<evidence type="ECO:0000256" key="17">
    <source>
        <dbReference type="SAM" id="Phobius"/>
    </source>
</evidence>
<feature type="transmembrane region" description="Helical" evidence="17">
    <location>
        <begin position="377"/>
        <end position="393"/>
    </location>
</feature>
<accession>A0A088E7G1</accession>
<reference evidence="18 24" key="1">
    <citation type="journal article" date="2014" name="J. Bacteriol.">
        <title>Role of an Archaeal PitA Transporter in the Copper and Arsenic Resistance of Metallosphaera sedula, an Extreme Thermoacidophile.</title>
        <authorList>
            <person name="McCarthy S."/>
            <person name="Ai C."/>
            <person name="Wheaton G."/>
            <person name="Tevatia R."/>
            <person name="Eckrich V."/>
            <person name="Kelly R."/>
            <person name="Blum P."/>
        </authorList>
    </citation>
    <scope>NUCLEOTIDE SEQUENCE [LARGE SCALE GENOMIC DNA]</scope>
    <source>
        <strain evidence="18 24">CuR1</strain>
    </source>
</reference>
<feature type="transmembrane region" description="Helical" evidence="17">
    <location>
        <begin position="431"/>
        <end position="452"/>
    </location>
</feature>
<feature type="transmembrane region" description="Helical" evidence="17">
    <location>
        <begin position="399"/>
        <end position="419"/>
    </location>
</feature>
<feature type="transmembrane region" description="Helical" evidence="17">
    <location>
        <begin position="169"/>
        <end position="185"/>
    </location>
</feature>
<keyword evidence="12 17" id="KW-1133">Transmembrane helix</keyword>
<keyword evidence="13 17" id="KW-0472">Membrane</keyword>
<evidence type="ECO:0000256" key="8">
    <source>
        <dbReference type="ARBA" id="ARBA00022679"/>
    </source>
</evidence>
<evidence type="ECO:0000256" key="14">
    <source>
        <dbReference type="ARBA" id="ARBA00023211"/>
    </source>
</evidence>
<evidence type="ECO:0000256" key="7">
    <source>
        <dbReference type="ARBA" id="ARBA00022676"/>
    </source>
</evidence>
<comment type="pathway">
    <text evidence="4">Protein modification; protein glycosylation.</text>
</comment>
<dbReference type="AlphaFoldDB" id="A0A088E7G1"/>
<comment type="similarity">
    <text evidence="5">Belongs to the STT3 family.</text>
</comment>
<feature type="transmembrane region" description="Helical" evidence="17">
    <location>
        <begin position="353"/>
        <end position="372"/>
    </location>
</feature>
<dbReference type="EMBL" id="CP012174">
    <property type="protein sequence ID" value="AKV79262.1"/>
    <property type="molecule type" value="Genomic_DNA"/>
</dbReference>
<protein>
    <recommendedName>
        <fullName evidence="6">dolichyl-phosphooligosaccharide-protein glycotransferase</fullName>
        <ecNumber evidence="6">2.4.99.21</ecNumber>
    </recommendedName>
    <alternativeName>
        <fullName evidence="15">Oligosaccharyl transferase</fullName>
    </alternativeName>
</protein>
<dbReference type="PATRIC" id="fig|43687.5.peg.1944"/>
<evidence type="ECO:0000313" key="28">
    <source>
        <dbReference type="Proteomes" id="UP000062475"/>
    </source>
</evidence>
<evidence type="ECO:0000256" key="12">
    <source>
        <dbReference type="ARBA" id="ARBA00022989"/>
    </source>
</evidence>
<reference evidence="26 27" key="2">
    <citation type="journal article" date="2015" name="Genome Announc.">
        <title>Complete Genome Sequences of Evolved Arsenate-Resistant Metallosphaera sedula Strains.</title>
        <authorList>
            <person name="Ai C."/>
            <person name="McCarthy S."/>
            <person name="Schackwitz W."/>
            <person name="Martin J."/>
            <person name="Lipzen A."/>
            <person name="Blum P."/>
        </authorList>
    </citation>
    <scope>NUCLEOTIDE SEQUENCE [LARGE SCALE GENOMIC DNA]</scope>
    <source>
        <strain evidence="21 27">ARS120-1</strain>
        <strain evidence="22 26">ARS120-2</strain>
        <strain evidence="19 29">ARS50-1</strain>
        <strain evidence="20 28">ARS50-2</strain>
    </source>
</reference>
<evidence type="ECO:0000313" key="23">
    <source>
        <dbReference type="EMBL" id="AKV83742.1"/>
    </source>
</evidence>
<feature type="transmembrane region" description="Helical" evidence="17">
    <location>
        <begin position="238"/>
        <end position="256"/>
    </location>
</feature>
<evidence type="ECO:0000313" key="19">
    <source>
        <dbReference type="EMBL" id="AKV74774.1"/>
    </source>
</evidence>
<dbReference type="OMA" id="TWYAIGT"/>
<evidence type="ECO:0000313" key="27">
    <source>
        <dbReference type="Proteomes" id="UP000062398"/>
    </source>
</evidence>
<comment type="subcellular location">
    <subcellularLocation>
        <location evidence="3">Endomembrane system</location>
        <topology evidence="3">Multi-pass membrane protein</topology>
    </subcellularLocation>
</comment>
<dbReference type="EMBL" id="CP012173">
    <property type="protein sequence ID" value="AKV77010.1"/>
    <property type="molecule type" value="Genomic_DNA"/>
</dbReference>
<dbReference type="Gene3D" id="3.40.50.12610">
    <property type="match status" value="1"/>
</dbReference>
<feature type="transmembrane region" description="Helical" evidence="17">
    <location>
        <begin position="79"/>
        <end position="101"/>
    </location>
</feature>
<dbReference type="Proteomes" id="UP000029084">
    <property type="component" value="Chromosome"/>
</dbReference>
<evidence type="ECO:0000313" key="22">
    <source>
        <dbReference type="EMBL" id="AKV81507.1"/>
    </source>
</evidence>
<evidence type="ECO:0000256" key="3">
    <source>
        <dbReference type="ARBA" id="ARBA00004127"/>
    </source>
</evidence>
<dbReference type="GeneID" id="91756326"/>
<dbReference type="UniPathway" id="UPA00378"/>
<evidence type="ECO:0000256" key="1">
    <source>
        <dbReference type="ARBA" id="ARBA00001936"/>
    </source>
</evidence>
<comment type="cofactor">
    <cofactor evidence="2">
        <name>Mg(2+)</name>
        <dbReference type="ChEBI" id="CHEBI:18420"/>
    </cofactor>
</comment>
<sequence>MALKEVSNVLRKTTLVDLVVVIGISIISIAIRGLSATYPLSINGFDSWYLFYNAVLIAQAHGNWYAVPPDVHSWFPSGYFIELGDTIGLPFISALLALPFYSSFGANAVYTVVLFLDMALAGLGVASAYLAVDGLTKSRVGAVIAGLVIAVSPALTYKNLVGGLPKTSWGGVFVLFSIYLLNLAIERKKPWYGAVAAVPLFLAEISWGGYTYIDISLLAAAFLAILLNRNDEVTVKSFTLMGVITAFLTSFAPNNIGFLSGAAHGLSLLLVSLLLFVDLYLRKILPKESSLTRSLILTSFLVLIFVLAIGGLSALRATPIPSRYYAIVDPFYQFTVPIDRTVAEYIPQPLTSMLTDFGVAIFLSVIGMYYFLREGNLSGLWLLVLGVASIYGTSEQPYLFNYTVYMVAPLAGAGIYFVVSRLKQARVRVAPILLLAVVGISLVADAGSAIMASNTPNAIITSASPYPVPNYAWVTTLNWLRTQTSPHAFVLSWWDYGYWIEVVGNKTVIDENNTLNNTQIKLMAEIFLNNETYAAQILERDFHVYPYGNPNYTIPTYIVAYDAVTIYRGQEAFLGYPTNLGGQFLGYTSSLGDIGKAMGAMTVIAGYPVNEYVNITLLNQTETQIASEFSSNPTLAQELVSLVGNSFPFAWTHRAYQSLIANMFIEGLQSQGYPVIAPFSTQISTSGVSLGTPLPQVRMEYFQPVQISMDPLYGNGEYQVYIMVVVYQFVQPGYVAPN</sequence>
<dbReference type="EMBL" id="CP012172">
    <property type="protein sequence ID" value="AKV74774.1"/>
    <property type="molecule type" value="Genomic_DNA"/>
</dbReference>
<keyword evidence="9 17" id="KW-0812">Transmembrane</keyword>
<dbReference type="EMBL" id="CP012175">
    <property type="protein sequence ID" value="AKV81507.1"/>
    <property type="molecule type" value="Genomic_DNA"/>
</dbReference>
<keyword evidence="7" id="KW-0328">Glycosyltransferase</keyword>
<keyword evidence="10" id="KW-0479">Metal-binding</keyword>
<evidence type="ECO:0000313" key="26">
    <source>
        <dbReference type="Proteomes" id="UP000061362"/>
    </source>
</evidence>
<evidence type="ECO:0000313" key="18">
    <source>
        <dbReference type="EMBL" id="AIM27943.1"/>
    </source>
</evidence>
<evidence type="ECO:0000256" key="13">
    <source>
        <dbReference type="ARBA" id="ARBA00023136"/>
    </source>
</evidence>
<dbReference type="GO" id="GO:0012505">
    <property type="term" value="C:endomembrane system"/>
    <property type="evidence" value="ECO:0007669"/>
    <property type="project" value="UniProtKB-SubCell"/>
</dbReference>
<dbReference type="Proteomes" id="UP000056255">
    <property type="component" value="Chromosome"/>
</dbReference>
<dbReference type="EMBL" id="CP008822">
    <property type="protein sequence ID" value="AIM27943.1"/>
    <property type="molecule type" value="Genomic_DNA"/>
</dbReference>
<gene>
    <name evidence="18" type="ORF">HA72_1805</name>
    <name evidence="19" type="ORF">MsedA_1846</name>
    <name evidence="20" type="ORF">MsedB_1848</name>
    <name evidence="21" type="ORF">MsedC_1846</name>
    <name evidence="22" type="ORF">MsedD_1847</name>
    <name evidence="23" type="ORF">MsedE_1848</name>
</gene>
<evidence type="ECO:0000313" key="25">
    <source>
        <dbReference type="Proteomes" id="UP000056255"/>
    </source>
</evidence>
<proteinExistence type="inferred from homology"/>
<keyword evidence="11" id="KW-0460">Magnesium</keyword>
<dbReference type="EC" id="2.4.99.21" evidence="6"/>
<dbReference type="Proteomes" id="UP000068832">
    <property type="component" value="Chromosome"/>
</dbReference>
<dbReference type="OrthoDB" id="12184at2157"/>
<evidence type="ECO:0000256" key="11">
    <source>
        <dbReference type="ARBA" id="ARBA00022842"/>
    </source>
</evidence>
<dbReference type="InterPro" id="IPR003674">
    <property type="entry name" value="Oligo_trans_STT3"/>
</dbReference>
<evidence type="ECO:0000256" key="4">
    <source>
        <dbReference type="ARBA" id="ARBA00004922"/>
    </source>
</evidence>
<feature type="transmembrane region" description="Helical" evidence="17">
    <location>
        <begin position="293"/>
        <end position="315"/>
    </location>
</feature>
<feature type="transmembrane region" description="Helical" evidence="17">
    <location>
        <begin position="108"/>
        <end position="132"/>
    </location>
</feature>
<dbReference type="GO" id="GO:0016020">
    <property type="term" value="C:membrane"/>
    <property type="evidence" value="ECO:0007669"/>
    <property type="project" value="InterPro"/>
</dbReference>
<evidence type="ECO:0000256" key="10">
    <source>
        <dbReference type="ARBA" id="ARBA00022723"/>
    </source>
</evidence>
<evidence type="ECO:0000313" key="20">
    <source>
        <dbReference type="EMBL" id="AKV77010.1"/>
    </source>
</evidence>
<comment type="catalytic activity">
    <reaction evidence="16">
        <text>an archaeal dolichyl phosphooligosaccharide + [protein]-L-asparagine = an archaeal dolichyl phosphate + a glycoprotein with the oligosaccharide chain attached by N-beta-D-glycosyl linkage to a protein L-asparagine.</text>
        <dbReference type="EC" id="2.4.99.21"/>
    </reaction>
</comment>
<name>A0A088E7G1_9CREN</name>
<evidence type="ECO:0000256" key="6">
    <source>
        <dbReference type="ARBA" id="ARBA00012602"/>
    </source>
</evidence>
<dbReference type="GO" id="GO:0004576">
    <property type="term" value="F:oligosaccharyl transferase activity"/>
    <property type="evidence" value="ECO:0007669"/>
    <property type="project" value="InterPro"/>
</dbReference>
<evidence type="ECO:0000256" key="9">
    <source>
        <dbReference type="ARBA" id="ARBA00022692"/>
    </source>
</evidence>
<dbReference type="Proteomes" id="UP000062398">
    <property type="component" value="Chromosome"/>
</dbReference>
<keyword evidence="8 18" id="KW-0808">Transferase</keyword>
<evidence type="ECO:0000313" key="24">
    <source>
        <dbReference type="Proteomes" id="UP000029084"/>
    </source>
</evidence>
<evidence type="ECO:0000256" key="16">
    <source>
        <dbReference type="ARBA" id="ARBA00034066"/>
    </source>
</evidence>
<comment type="cofactor">
    <cofactor evidence="1">
        <name>Mn(2+)</name>
        <dbReference type="ChEBI" id="CHEBI:29035"/>
    </cofactor>
</comment>
<dbReference type="GO" id="GO:0046872">
    <property type="term" value="F:metal ion binding"/>
    <property type="evidence" value="ECO:0007669"/>
    <property type="project" value="UniProtKB-KW"/>
</dbReference>
<dbReference type="Proteomes" id="UP000061362">
    <property type="component" value="Chromosome"/>
</dbReference>
<organism evidence="18 24">
    <name type="scientific">Metallosphaera sedula</name>
    <dbReference type="NCBI Taxonomy" id="43687"/>
    <lineage>
        <taxon>Archaea</taxon>
        <taxon>Thermoproteota</taxon>
        <taxon>Thermoprotei</taxon>
        <taxon>Sulfolobales</taxon>
        <taxon>Sulfolobaceae</taxon>
        <taxon>Metallosphaera</taxon>
    </lineage>
</organism>